<sequence length="93" mass="10889">MLFRFRHNQSNQIVLLCILVLAGGLIFGLKLLYLRHQKNVRLHDYGKQIQNVMENTNSVEETAKQTSLLINKLQDIVQLQNKAKHNKRRILPK</sequence>
<keyword evidence="1" id="KW-0472">Membrane</keyword>
<keyword evidence="3" id="KW-1185">Reference proteome</keyword>
<reference evidence="2" key="1">
    <citation type="submission" date="2025-05" db="UniProtKB">
        <authorList>
            <consortium name="EnsemblMetazoa"/>
        </authorList>
    </citation>
    <scope>IDENTIFICATION</scope>
</reference>
<evidence type="ECO:0000313" key="3">
    <source>
        <dbReference type="Proteomes" id="UP001652700"/>
    </source>
</evidence>
<evidence type="ECO:0000256" key="1">
    <source>
        <dbReference type="SAM" id="Phobius"/>
    </source>
</evidence>
<dbReference type="RefSeq" id="XP_050502803.1">
    <property type="nucleotide sequence ID" value="XM_050646846.1"/>
</dbReference>
<dbReference type="EnsemblMetazoa" id="XM_050646846.1">
    <property type="protein sequence ID" value="XP_050502803.1"/>
    <property type="gene ID" value="LOC114332126"/>
</dbReference>
<organism evidence="2 3">
    <name type="scientific">Diabrotica virgifera virgifera</name>
    <name type="common">western corn rootworm</name>
    <dbReference type="NCBI Taxonomy" id="50390"/>
    <lineage>
        <taxon>Eukaryota</taxon>
        <taxon>Metazoa</taxon>
        <taxon>Ecdysozoa</taxon>
        <taxon>Arthropoda</taxon>
        <taxon>Hexapoda</taxon>
        <taxon>Insecta</taxon>
        <taxon>Pterygota</taxon>
        <taxon>Neoptera</taxon>
        <taxon>Endopterygota</taxon>
        <taxon>Coleoptera</taxon>
        <taxon>Polyphaga</taxon>
        <taxon>Cucujiformia</taxon>
        <taxon>Chrysomeloidea</taxon>
        <taxon>Chrysomelidae</taxon>
        <taxon>Galerucinae</taxon>
        <taxon>Diabroticina</taxon>
        <taxon>Diabroticites</taxon>
        <taxon>Diabrotica</taxon>
    </lineage>
</organism>
<dbReference type="Proteomes" id="UP001652700">
    <property type="component" value="Unplaced"/>
</dbReference>
<accession>A0ABM5JXY9</accession>
<dbReference type="GeneID" id="114332126"/>
<proteinExistence type="predicted"/>
<feature type="transmembrane region" description="Helical" evidence="1">
    <location>
        <begin position="12"/>
        <end position="33"/>
    </location>
</feature>
<keyword evidence="1" id="KW-0812">Transmembrane</keyword>
<evidence type="ECO:0000313" key="2">
    <source>
        <dbReference type="EnsemblMetazoa" id="XP_050502803.1"/>
    </source>
</evidence>
<protein>
    <submittedName>
        <fullName evidence="2">Uncharacterized protein</fullName>
    </submittedName>
</protein>
<name>A0ABM5JXY9_DIAVI</name>
<keyword evidence="1" id="KW-1133">Transmembrane helix</keyword>